<proteinExistence type="predicted"/>
<name>A0ACC1AVL8_9ROSI</name>
<accession>A0ACC1AVL8</accession>
<evidence type="ECO:0000313" key="1">
    <source>
        <dbReference type="EMBL" id="KAJ0090700.1"/>
    </source>
</evidence>
<dbReference type="Proteomes" id="UP001164250">
    <property type="component" value="Chromosome 8"/>
</dbReference>
<organism evidence="1 2">
    <name type="scientific">Pistacia atlantica</name>
    <dbReference type="NCBI Taxonomy" id="434234"/>
    <lineage>
        <taxon>Eukaryota</taxon>
        <taxon>Viridiplantae</taxon>
        <taxon>Streptophyta</taxon>
        <taxon>Embryophyta</taxon>
        <taxon>Tracheophyta</taxon>
        <taxon>Spermatophyta</taxon>
        <taxon>Magnoliopsida</taxon>
        <taxon>eudicotyledons</taxon>
        <taxon>Gunneridae</taxon>
        <taxon>Pentapetalae</taxon>
        <taxon>rosids</taxon>
        <taxon>malvids</taxon>
        <taxon>Sapindales</taxon>
        <taxon>Anacardiaceae</taxon>
        <taxon>Pistacia</taxon>
    </lineage>
</organism>
<gene>
    <name evidence="1" type="ORF">Patl1_12605</name>
</gene>
<protein>
    <submittedName>
        <fullName evidence="1">Uncharacterized protein</fullName>
    </submittedName>
</protein>
<dbReference type="EMBL" id="CM047904">
    <property type="protein sequence ID" value="KAJ0090700.1"/>
    <property type="molecule type" value="Genomic_DNA"/>
</dbReference>
<comment type="caution">
    <text evidence="1">The sequence shown here is derived from an EMBL/GenBank/DDBJ whole genome shotgun (WGS) entry which is preliminary data.</text>
</comment>
<keyword evidence="2" id="KW-1185">Reference proteome</keyword>
<reference evidence="2" key="1">
    <citation type="journal article" date="2023" name="G3 (Bethesda)">
        <title>Genome assembly and association tests identify interacting loci associated with vigor, precocity, and sex in interspecific pistachio rootstocks.</title>
        <authorList>
            <person name="Palmer W."/>
            <person name="Jacygrad E."/>
            <person name="Sagayaradj S."/>
            <person name="Cavanaugh K."/>
            <person name="Han R."/>
            <person name="Bertier L."/>
            <person name="Beede B."/>
            <person name="Kafkas S."/>
            <person name="Golino D."/>
            <person name="Preece J."/>
            <person name="Michelmore R."/>
        </authorList>
    </citation>
    <scope>NUCLEOTIDE SEQUENCE [LARGE SCALE GENOMIC DNA]</scope>
</reference>
<sequence length="1008" mass="114761">MNPKKEGAVNVSGLQLIGSKCLLLKCTGRFVFGVVVVYGISQGLGGALVRVGTEYYMKDVQKVQPSESQVYSGITSIPWIVKPLWGLLTDVLPIYGYRRRPYFFLAGFLGVTSMLVLSLHQNLHLVLAVLSLTAGSAGIAIADVTIDACVAQNSISHPSLASDMQSLCSLCAAIGALVGYSISGIFVRLIGPKGVYGLMTIPYGLLFLVGILLNEPQIPDFNYKQVNLKFLDAGKAMWTTLKFPHVWRPCLYMYLSFALSLNIHEGLFYWYTDSKAGPAFSQDFVAIVIDEGVSRMVGQMKWMPLLVLSSRLCPPGIEGTFFALLMSIDNAGSLSSSWLGGLLLHVLKITRDPHSSFLPAEVPSTEEASKAQEPENIELVALVNSVDDGEGMASQVPTTNDRSRTYWTPTMERYFVDLMLEQMHRGNRIGHTFNKQAWTDMLTMFNAKFGSQYDKDVLKSRYTNLWKQFNDVKNLLDQTGFSWDENRQMVVADDYVWNAYIKAHPDARSYKTKALLNFTDMCLIYGYTTADGRYSLSSHDLDFDDEVQGINMGDGMGSLGPISNERSRTEWTAAMDQYFIELLLDQVGRGNKTDNTFSKQAWTDMLDLFNAKFCSQHGKRVLRHRYKKLWKYFSDVTVLLKQDGFSWDETQQMLAANDAVWDAYIKAHPHARAYRMKTLPNYTDLALIYGDAVDNEISSHLHQDNEPESGNVGIKAGEGKGSQTPTGNDRTRTYWTPPMDRYLIDLLLDQVHRGNKLGQTFISQAWSDMITSFNEKFLSHHDKDVLKNRYKHLRRLYNEIKNLLQHSGFSWDETRDMVTAEDHIWDAYIKEHPDARSYRVKTVPSYLKLCVIFGEEIYDGRYNRLAQNIDSNCEIPVLMTGFEKNDHLITSIDPFETGWTPLMERYFIDLMLEQLNEGNKINHTFNEQSWVHMVEAFNEKFGLQCDKYILENQYIYLMKQHEDICNLLQHSGFFWDEAQQMIIGDDIVWEAYIKVSLYYPGPIPHVHC</sequence>
<evidence type="ECO:0000313" key="2">
    <source>
        <dbReference type="Proteomes" id="UP001164250"/>
    </source>
</evidence>